<keyword evidence="1" id="KW-0175">Coiled coil</keyword>
<evidence type="ECO:0000313" key="3">
    <source>
        <dbReference type="EMBL" id="KAF9877542.1"/>
    </source>
</evidence>
<evidence type="ECO:0000256" key="1">
    <source>
        <dbReference type="SAM" id="Coils"/>
    </source>
</evidence>
<name>A0A9P6I617_9PEZI</name>
<organism evidence="3 4">
    <name type="scientific">Colletotrichum karsti</name>
    <dbReference type="NCBI Taxonomy" id="1095194"/>
    <lineage>
        <taxon>Eukaryota</taxon>
        <taxon>Fungi</taxon>
        <taxon>Dikarya</taxon>
        <taxon>Ascomycota</taxon>
        <taxon>Pezizomycotina</taxon>
        <taxon>Sordariomycetes</taxon>
        <taxon>Hypocreomycetidae</taxon>
        <taxon>Glomerellales</taxon>
        <taxon>Glomerellaceae</taxon>
        <taxon>Colletotrichum</taxon>
        <taxon>Colletotrichum boninense species complex</taxon>
    </lineage>
</organism>
<dbReference type="Proteomes" id="UP000781932">
    <property type="component" value="Unassembled WGS sequence"/>
</dbReference>
<proteinExistence type="predicted"/>
<dbReference type="EMBL" id="JAATWM020000014">
    <property type="protein sequence ID" value="KAF9877542.1"/>
    <property type="molecule type" value="Genomic_DNA"/>
</dbReference>
<accession>A0A9P6I617</accession>
<gene>
    <name evidence="3" type="ORF">CkaCkLH20_05242</name>
</gene>
<evidence type="ECO:0000256" key="2">
    <source>
        <dbReference type="SAM" id="MobiDB-lite"/>
    </source>
</evidence>
<sequence>MNYMNNVSSPAGGEPPHSTNADLDKQMATPNQHQFTIPVGMTAEQAVQNSVAGRTSAQIASEIDQRLRHVSPELRAAVESTIDYAAAKTNELVRLMDNRIREQDGTIAELNGQMLNVHHYAVSQAVDNSESHEHLVEAKQIFGTIEERFAHMNEKLQETLRQDRARVNNAISFHKHSDKRIQDELEYQVPKAKEELKVFLEQLVANAMRDLEARIAQEFAKNQAELEEKCKKLEKEIASEREERNKEREEMNAWKAQMEALVSHRG</sequence>
<reference evidence="3" key="2">
    <citation type="submission" date="2020-11" db="EMBL/GenBank/DDBJ databases">
        <title>Whole genome sequencing of Colletotrichum sp.</title>
        <authorList>
            <person name="Li H."/>
        </authorList>
    </citation>
    <scope>NUCLEOTIDE SEQUENCE</scope>
    <source>
        <strain evidence="3">CkLH20</strain>
    </source>
</reference>
<feature type="coiled-coil region" evidence="1">
    <location>
        <begin position="208"/>
        <end position="257"/>
    </location>
</feature>
<dbReference type="OrthoDB" id="4834933at2759"/>
<protein>
    <submittedName>
        <fullName evidence="3">Uncharacterized protein</fullName>
    </submittedName>
</protein>
<comment type="caution">
    <text evidence="3">The sequence shown here is derived from an EMBL/GenBank/DDBJ whole genome shotgun (WGS) entry which is preliminary data.</text>
</comment>
<feature type="region of interest" description="Disordered" evidence="2">
    <location>
        <begin position="1"/>
        <end position="24"/>
    </location>
</feature>
<dbReference type="GeneID" id="62161035"/>
<evidence type="ECO:0000313" key="4">
    <source>
        <dbReference type="Proteomes" id="UP000781932"/>
    </source>
</evidence>
<keyword evidence="4" id="KW-1185">Reference proteome</keyword>
<dbReference type="AlphaFoldDB" id="A0A9P6I617"/>
<reference evidence="3" key="1">
    <citation type="submission" date="2020-03" db="EMBL/GenBank/DDBJ databases">
        <authorList>
            <person name="He L."/>
        </authorList>
    </citation>
    <scope>NUCLEOTIDE SEQUENCE</scope>
    <source>
        <strain evidence="3">CkLH20</strain>
    </source>
</reference>
<dbReference type="RefSeq" id="XP_038747003.1">
    <property type="nucleotide sequence ID" value="XM_038887961.1"/>
</dbReference>